<proteinExistence type="predicted"/>
<dbReference type="Proteomes" id="UP000290189">
    <property type="component" value="Unassembled WGS sequence"/>
</dbReference>
<feature type="region of interest" description="Disordered" evidence="3">
    <location>
        <begin position="333"/>
        <end position="361"/>
    </location>
</feature>
<feature type="region of interest" description="Disordered" evidence="3">
    <location>
        <begin position="1"/>
        <end position="35"/>
    </location>
</feature>
<dbReference type="Pfam" id="PF15739">
    <property type="entry name" value="TSNAXIP1_N"/>
    <property type="match status" value="1"/>
</dbReference>
<organism evidence="5 6">
    <name type="scientific">Plasmodiophora brassicae</name>
    <name type="common">Clubroot disease agent</name>
    <dbReference type="NCBI Taxonomy" id="37360"/>
    <lineage>
        <taxon>Eukaryota</taxon>
        <taxon>Sar</taxon>
        <taxon>Rhizaria</taxon>
        <taxon>Endomyxa</taxon>
        <taxon>Phytomyxea</taxon>
        <taxon>Plasmodiophorida</taxon>
        <taxon>Plasmodiophoridae</taxon>
        <taxon>Plasmodiophora</taxon>
    </lineage>
</organism>
<name>A0A3P3YFV0_PLABS</name>
<keyword evidence="1 2" id="KW-0175">Coiled coil</keyword>
<keyword evidence="5" id="KW-0496">Mitochondrion</keyword>
<reference evidence="5 6" key="1">
    <citation type="submission" date="2018-03" db="EMBL/GenBank/DDBJ databases">
        <authorList>
            <person name="Fogelqvist J."/>
        </authorList>
    </citation>
    <scope>NUCLEOTIDE SEQUENCE [LARGE SCALE GENOMIC DNA]</scope>
</reference>
<accession>A0A3P3YFV0</accession>
<protein>
    <recommendedName>
        <fullName evidence="4">Translin-associated factor X-interacting protein 1 N-terminal domain-containing protein</fullName>
    </recommendedName>
</protein>
<feature type="coiled-coil region" evidence="2">
    <location>
        <begin position="267"/>
        <end position="327"/>
    </location>
</feature>
<sequence length="638" mass="70742">MQQRAPIPRLSTADARRERQLASRSSSVNDGTPRHLPFASINSTVYLSTARPGYIRKPQHAPVKDTNPALCSTIPGIKPPLLLTIEEMIDRGVKNDSGTPSEQRLSVFRDAFESFLNGFGPYKGVLSRIKGEYQALLDHYAEQVRYIAPLKMRLKTIKADADAHVASVKMKFRREKEQLEIFIAEQQKLRDGDQKAIGELKQVIEALKAAVSSAETRLGDETTSRKTLSDALKRHKAMLETSNSERINLTRALSNANQTASAQQVLYQTIVADLDAANQKIAALEARLDVASNDRLTANLKTLSKKHDRLQKEFKHLLNLYEQATTERSRHGYDNLASHVPPSLPGLEGTHEPADQPGNRSSILPTAAVARLIDDLWSEPFDDIDRRVESRLAAVFPNAQDSLSIMTTFRASLAQHPRFRLVLHIVDKRLPPQAFLDFREQLHRCMVAMGTLVSESSSSPTVGTPIPLRAMFEFIDEFFGETRTDVQLAVLKDAARHDAYPAGNIVYPPALFEPIPLVEDLPRYMAVLAEQYIDCIETFQHKFLKICRSLAGDGGRLTVEHVDQALAEADPAMSAPIRQSALKALFTADEQDEIAKTIGITDLEVTLTRTLIKPVGKVAVDPDLYSLGIVANAPTTVP</sequence>
<evidence type="ECO:0000256" key="1">
    <source>
        <dbReference type="ARBA" id="ARBA00023054"/>
    </source>
</evidence>
<feature type="domain" description="Translin-associated factor X-interacting protein 1 N-terminal" evidence="4">
    <location>
        <begin position="94"/>
        <end position="188"/>
    </location>
</feature>
<evidence type="ECO:0000256" key="3">
    <source>
        <dbReference type="SAM" id="MobiDB-lite"/>
    </source>
</evidence>
<gene>
    <name evidence="5" type="ORF">PLBR_LOCUS6283</name>
</gene>
<evidence type="ECO:0000256" key="2">
    <source>
        <dbReference type="SAM" id="Coils"/>
    </source>
</evidence>
<dbReference type="AlphaFoldDB" id="A0A3P3YFV0"/>
<evidence type="ECO:0000259" key="4">
    <source>
        <dbReference type="Pfam" id="PF15739"/>
    </source>
</evidence>
<evidence type="ECO:0000313" key="5">
    <source>
        <dbReference type="EMBL" id="SPQ99068.1"/>
    </source>
</evidence>
<geneLocation type="mitochondrion" evidence="5"/>
<dbReference type="EMBL" id="OVEO01000011">
    <property type="protein sequence ID" value="SPQ99068.1"/>
    <property type="molecule type" value="Genomic_DNA"/>
</dbReference>
<dbReference type="InterPro" id="IPR032755">
    <property type="entry name" value="TSNAXIP1_N"/>
</dbReference>
<evidence type="ECO:0000313" key="6">
    <source>
        <dbReference type="Proteomes" id="UP000290189"/>
    </source>
</evidence>